<dbReference type="Gene3D" id="1.20.120.1760">
    <property type="match status" value="1"/>
</dbReference>
<sequence>MTRPMTAPHPAGAVWRATATPSRNGPRVGRGLELAAASVAQLVLLVVLRPGLAGLAVGVCYALAAWAVLSVAFRRRRALAPADHVTLTRVVLTGGVTALVTAHLLGGGHTWTLVAVASTALVLDGVDGRVARRTGTASRLGARFDMEVDAFLVLVLSVHVAWTAGAWVLAIGGMRYAFGAAARVAPRLRGDLRPSLARKAVAVVQGVTLVVAASGVVPYAEGLVAAALALLLWSFGRDVVWLFKRGRSTDGAGRPSVLDPVAR</sequence>
<evidence type="ECO:0000256" key="1">
    <source>
        <dbReference type="ARBA" id="ARBA00022679"/>
    </source>
</evidence>
<keyword evidence="4" id="KW-0472">Membrane</keyword>
<protein>
    <submittedName>
        <fullName evidence="5">Phosphatidylglycerophosphate synthase</fullName>
    </submittedName>
</protein>
<evidence type="ECO:0000256" key="3">
    <source>
        <dbReference type="SAM" id="MobiDB-lite"/>
    </source>
</evidence>
<keyword evidence="4" id="KW-0812">Transmembrane</keyword>
<accession>A0A495QAX2</accession>
<evidence type="ECO:0000256" key="4">
    <source>
        <dbReference type="SAM" id="Phobius"/>
    </source>
</evidence>
<dbReference type="GO" id="GO:0016020">
    <property type="term" value="C:membrane"/>
    <property type="evidence" value="ECO:0007669"/>
    <property type="project" value="InterPro"/>
</dbReference>
<dbReference type="GO" id="GO:0016780">
    <property type="term" value="F:phosphotransferase activity, for other substituted phosphate groups"/>
    <property type="evidence" value="ECO:0007669"/>
    <property type="project" value="InterPro"/>
</dbReference>
<dbReference type="RefSeq" id="WP_246007296.1">
    <property type="nucleotide sequence ID" value="NZ_RBWU01000007.1"/>
</dbReference>
<keyword evidence="4" id="KW-1133">Transmembrane helix</keyword>
<keyword evidence="1 2" id="KW-0808">Transferase</keyword>
<feature type="transmembrane region" description="Helical" evidence="4">
    <location>
        <begin position="150"/>
        <end position="178"/>
    </location>
</feature>
<dbReference type="GO" id="GO:0008654">
    <property type="term" value="P:phospholipid biosynthetic process"/>
    <property type="evidence" value="ECO:0007669"/>
    <property type="project" value="InterPro"/>
</dbReference>
<reference evidence="5 6" key="1">
    <citation type="submission" date="2018-10" db="EMBL/GenBank/DDBJ databases">
        <title>Genomic Encyclopedia of Archaeal and Bacterial Type Strains, Phase II (KMG-II): from individual species to whole genera.</title>
        <authorList>
            <person name="Goeker M."/>
        </authorList>
    </citation>
    <scope>NUCLEOTIDE SEQUENCE [LARGE SCALE GENOMIC DNA]</scope>
    <source>
        <strain evidence="5 6">DSM 43383</strain>
    </source>
</reference>
<dbReference type="PROSITE" id="PS00379">
    <property type="entry name" value="CDP_ALCOHOL_P_TRANSF"/>
    <property type="match status" value="1"/>
</dbReference>
<name>A0A495QAX2_9ACTN</name>
<dbReference type="InterPro" id="IPR000462">
    <property type="entry name" value="CDP-OH_P_trans"/>
</dbReference>
<dbReference type="InterPro" id="IPR048254">
    <property type="entry name" value="CDP_ALCOHOL_P_TRANSF_CS"/>
</dbReference>
<dbReference type="AlphaFoldDB" id="A0A495QAX2"/>
<organism evidence="5 6">
    <name type="scientific">Actinomadura pelletieri DSM 43383</name>
    <dbReference type="NCBI Taxonomy" id="1120940"/>
    <lineage>
        <taxon>Bacteria</taxon>
        <taxon>Bacillati</taxon>
        <taxon>Actinomycetota</taxon>
        <taxon>Actinomycetes</taxon>
        <taxon>Streptosporangiales</taxon>
        <taxon>Thermomonosporaceae</taxon>
        <taxon>Actinomadura</taxon>
    </lineage>
</organism>
<gene>
    <name evidence="5" type="ORF">BZB76_5974</name>
</gene>
<feature type="transmembrane region" description="Helical" evidence="4">
    <location>
        <begin position="54"/>
        <end position="73"/>
    </location>
</feature>
<feature type="transmembrane region" description="Helical" evidence="4">
    <location>
        <begin position="85"/>
        <end position="105"/>
    </location>
</feature>
<comment type="similarity">
    <text evidence="2">Belongs to the CDP-alcohol phosphatidyltransferase class-I family.</text>
</comment>
<proteinExistence type="inferred from homology"/>
<evidence type="ECO:0000256" key="2">
    <source>
        <dbReference type="RuleBase" id="RU003750"/>
    </source>
</evidence>
<dbReference type="Proteomes" id="UP000274601">
    <property type="component" value="Unassembled WGS sequence"/>
</dbReference>
<comment type="caution">
    <text evidence="5">The sequence shown here is derived from an EMBL/GenBank/DDBJ whole genome shotgun (WGS) entry which is preliminary data.</text>
</comment>
<keyword evidence="6" id="KW-1185">Reference proteome</keyword>
<evidence type="ECO:0000313" key="6">
    <source>
        <dbReference type="Proteomes" id="UP000274601"/>
    </source>
</evidence>
<dbReference type="Pfam" id="PF01066">
    <property type="entry name" value="CDP-OH_P_transf"/>
    <property type="match status" value="1"/>
</dbReference>
<evidence type="ECO:0000313" key="5">
    <source>
        <dbReference type="EMBL" id="RKS68838.1"/>
    </source>
</evidence>
<dbReference type="EMBL" id="RBWU01000007">
    <property type="protein sequence ID" value="RKS68838.1"/>
    <property type="molecule type" value="Genomic_DNA"/>
</dbReference>
<dbReference type="InterPro" id="IPR043130">
    <property type="entry name" value="CDP-OH_PTrfase_TM_dom"/>
</dbReference>
<feature type="region of interest" description="Disordered" evidence="3">
    <location>
        <begin position="1"/>
        <end position="22"/>
    </location>
</feature>